<dbReference type="GO" id="GO:0005509">
    <property type="term" value="F:calcium ion binding"/>
    <property type="evidence" value="ECO:0007669"/>
    <property type="project" value="InterPro"/>
</dbReference>
<evidence type="ECO:0000313" key="6">
    <source>
        <dbReference type="Proteomes" id="UP001187531"/>
    </source>
</evidence>
<evidence type="ECO:0000313" key="5">
    <source>
        <dbReference type="EMBL" id="KAK2726888.1"/>
    </source>
</evidence>
<dbReference type="PANTHER" id="PTHR10502">
    <property type="entry name" value="ANNEXIN"/>
    <property type="match status" value="1"/>
</dbReference>
<comment type="caution">
    <text evidence="5">The sequence shown here is derived from an EMBL/GenBank/DDBJ whole genome shotgun (WGS) entry which is preliminary data.</text>
</comment>
<dbReference type="GO" id="GO:0005634">
    <property type="term" value="C:nucleus"/>
    <property type="evidence" value="ECO:0007669"/>
    <property type="project" value="TreeGrafter"/>
</dbReference>
<dbReference type="InterPro" id="IPR037104">
    <property type="entry name" value="Annexin_sf"/>
</dbReference>
<evidence type="ECO:0000256" key="3">
    <source>
        <dbReference type="ARBA" id="ARBA00023216"/>
    </source>
</evidence>
<dbReference type="PANTHER" id="PTHR10502:SF177">
    <property type="entry name" value="ANNEXIN B10"/>
    <property type="match status" value="1"/>
</dbReference>
<dbReference type="AlphaFoldDB" id="A0AA88IEY9"/>
<dbReference type="EMBL" id="JAVRJZ010000001">
    <property type="protein sequence ID" value="KAK2726888.1"/>
    <property type="molecule type" value="Genomic_DNA"/>
</dbReference>
<proteinExistence type="inferred from homology"/>
<name>A0AA88IEY9_ARTSF</name>
<evidence type="ECO:0000256" key="2">
    <source>
        <dbReference type="ARBA" id="ARBA00022737"/>
    </source>
</evidence>
<comment type="similarity">
    <text evidence="1">Belongs to the annexin family.</text>
</comment>
<dbReference type="GO" id="GO:0005737">
    <property type="term" value="C:cytoplasm"/>
    <property type="evidence" value="ECO:0007669"/>
    <property type="project" value="TreeGrafter"/>
</dbReference>
<protein>
    <recommendedName>
        <fullName evidence="7">Annexin</fullName>
    </recommendedName>
</protein>
<dbReference type="GO" id="GO:0005886">
    <property type="term" value="C:plasma membrane"/>
    <property type="evidence" value="ECO:0007669"/>
    <property type="project" value="TreeGrafter"/>
</dbReference>
<evidence type="ECO:0008006" key="7">
    <source>
        <dbReference type="Google" id="ProtNLM"/>
    </source>
</evidence>
<dbReference type="Gene3D" id="1.10.220.10">
    <property type="entry name" value="Annexin"/>
    <property type="match status" value="1"/>
</dbReference>
<dbReference type="SUPFAM" id="SSF47874">
    <property type="entry name" value="Annexin"/>
    <property type="match status" value="1"/>
</dbReference>
<dbReference type="GO" id="GO:0012506">
    <property type="term" value="C:vesicle membrane"/>
    <property type="evidence" value="ECO:0007669"/>
    <property type="project" value="TreeGrafter"/>
</dbReference>
<accession>A0AA88IEY9</accession>
<keyword evidence="6" id="KW-1185">Reference proteome</keyword>
<gene>
    <name evidence="5" type="ORF">QYM36_007663</name>
</gene>
<reference evidence="5" key="1">
    <citation type="submission" date="2023-07" db="EMBL/GenBank/DDBJ databases">
        <title>Chromosome-level genome assembly of Artemia franciscana.</title>
        <authorList>
            <person name="Jo E."/>
        </authorList>
    </citation>
    <scope>NUCLEOTIDE SEQUENCE</scope>
    <source>
        <tissue evidence="5">Whole body</tissue>
    </source>
</reference>
<dbReference type="GO" id="GO:0001786">
    <property type="term" value="F:phosphatidylserine binding"/>
    <property type="evidence" value="ECO:0007669"/>
    <property type="project" value="TreeGrafter"/>
</dbReference>
<evidence type="ECO:0000256" key="4">
    <source>
        <dbReference type="SAM" id="MobiDB-lite"/>
    </source>
</evidence>
<organism evidence="5 6">
    <name type="scientific">Artemia franciscana</name>
    <name type="common">Brine shrimp</name>
    <name type="synonym">Artemia sanfranciscana</name>
    <dbReference type="NCBI Taxonomy" id="6661"/>
    <lineage>
        <taxon>Eukaryota</taxon>
        <taxon>Metazoa</taxon>
        <taxon>Ecdysozoa</taxon>
        <taxon>Arthropoda</taxon>
        <taxon>Crustacea</taxon>
        <taxon>Branchiopoda</taxon>
        <taxon>Anostraca</taxon>
        <taxon>Artemiidae</taxon>
        <taxon>Artemia</taxon>
    </lineage>
</organism>
<dbReference type="Pfam" id="PF00191">
    <property type="entry name" value="Annexin"/>
    <property type="match status" value="1"/>
</dbReference>
<dbReference type="SMART" id="SM00335">
    <property type="entry name" value="ANX"/>
    <property type="match status" value="1"/>
</dbReference>
<feature type="region of interest" description="Disordered" evidence="4">
    <location>
        <begin position="1"/>
        <end position="23"/>
    </location>
</feature>
<dbReference type="PROSITE" id="PS51897">
    <property type="entry name" value="ANNEXIN_2"/>
    <property type="match status" value="1"/>
</dbReference>
<dbReference type="Proteomes" id="UP001187531">
    <property type="component" value="Unassembled WGS sequence"/>
</dbReference>
<dbReference type="GO" id="GO:0005544">
    <property type="term" value="F:calcium-dependent phospholipid binding"/>
    <property type="evidence" value="ECO:0007669"/>
    <property type="project" value="InterPro"/>
</dbReference>
<keyword evidence="2" id="KW-0677">Repeat</keyword>
<dbReference type="InterPro" id="IPR018502">
    <property type="entry name" value="Annexin_repeat"/>
</dbReference>
<sequence length="111" mass="12277">MPFLSPLQTETKGETGFSKGGEKKLGTDEETFVILLGHAGRQQLLAVFEEYKAIFGITLEQAVKSEFSGDLHKAILTISDIFLVCFHLNILFRVTVNITGDQPPSMAYNKV</sequence>
<keyword evidence="3" id="KW-0041">Annexin</keyword>
<evidence type="ECO:0000256" key="1">
    <source>
        <dbReference type="ARBA" id="ARBA00007831"/>
    </source>
</evidence>
<feature type="compositionally biased region" description="Polar residues" evidence="4">
    <location>
        <begin position="1"/>
        <end position="10"/>
    </location>
</feature>